<comment type="similarity">
    <text evidence="8">Belongs to the DEAD box helicase family.</text>
</comment>
<feature type="domain" description="DEAD-box RNA helicase Q" evidence="13">
    <location>
        <begin position="159"/>
        <end position="187"/>
    </location>
</feature>
<keyword evidence="2 8" id="KW-0547">Nucleotide-binding</keyword>
<dbReference type="PROSITE" id="PS51194">
    <property type="entry name" value="HELICASE_CTER"/>
    <property type="match status" value="1"/>
</dbReference>
<dbReference type="PROSITE" id="PS51192">
    <property type="entry name" value="HELICASE_ATP_BIND_1"/>
    <property type="match status" value="1"/>
</dbReference>
<evidence type="ECO:0000313" key="14">
    <source>
        <dbReference type="EMBL" id="MBX06701.1"/>
    </source>
</evidence>
<evidence type="ECO:0000256" key="3">
    <source>
        <dbReference type="ARBA" id="ARBA00022801"/>
    </source>
</evidence>
<evidence type="ECO:0000256" key="9">
    <source>
        <dbReference type="SAM" id="MobiDB-lite"/>
    </source>
</evidence>
<dbReference type="PROSITE" id="PS51195">
    <property type="entry name" value="Q_MOTIF"/>
    <property type="match status" value="1"/>
</dbReference>
<sequence length="799" mass="87857">MAATATASSTAPRYAPDDPTLPKPWRGLVDGRTGYLYFWNPETNVTQYERPTSSAPLPKPSSAPISSSVQFQQSSRHGYNPVKEDGRYGRGNNGESKPDSVTRGFQGIRGGSIQSQNVPNGTASGSSGPYAKESGLSVEAYRRRHEITVTGNEVPLPLTSFEATGFPAEILREVHSAGFPAPTPIQAQSWPIALQSRDIVAIAKTGSGKTLGYLIPGFIHLKRCRNNPQMGPTVLVLSPTRELAVQIQDEAVKFGKSSRISCTCLYGGAPKGPQLKELDRGVDIVVATPGRLNDILEMRRISLSQVSYLVLDEADRMLDMGFEPQIRKIVKEVPTRRQTLMFTATWPKEVRKIAADLLVNPVQVNIGNVDELVANKSIMQHVEVLPPLDKHRRLEQILRSQEPGSKIIIFCSTKKMCDQLARNLNRQFGAAAIHGDKSQSDRDYVLNQFRTGRSPVLVATDVAARGLDIKDIRVVINYDFPTGVEDYVHRIGRTGRAGATGVAYTFFGDQDAKHASDLIKILEGANQRVPPEIRDMASRGGGGIGRFRRWGSSGGRDGGRGGHGDFSYGGRDGGRGSWGMSGTSTSRPEKNGGRGYDHESRDRYERSYNDTYDRGRSRSPNKGPSWADRNGSWNHGHSRSRSRSRSPERYDRVPSAREPVRSFHQAMMERGRASSPPHRGGSSFQKDRVLPTHERSPAHSFHQSMMERGRASPPTQVRRERSGSPHGGGRGSFHKAIMERGRLTNKNTEKDWRSSDSGHGNRAFNNGPSHFGEEEEEGMIPAEDGIIQPDDEGIYGGAD</sequence>
<keyword evidence="5 8" id="KW-0067">ATP-binding</keyword>
<dbReference type="GO" id="GO:0003724">
    <property type="term" value="F:RNA helicase activity"/>
    <property type="evidence" value="ECO:0007669"/>
    <property type="project" value="UniProtKB-EC"/>
</dbReference>
<dbReference type="GO" id="GO:0005524">
    <property type="term" value="F:ATP binding"/>
    <property type="evidence" value="ECO:0007669"/>
    <property type="project" value="UniProtKB-KW"/>
</dbReference>
<evidence type="ECO:0000256" key="8">
    <source>
        <dbReference type="RuleBase" id="RU000492"/>
    </source>
</evidence>
<dbReference type="EC" id="3.6.4.13" evidence="1"/>
<feature type="short sequence motif" description="Q motif" evidence="7">
    <location>
        <begin position="159"/>
        <end position="187"/>
    </location>
</feature>
<evidence type="ECO:0000259" key="13">
    <source>
        <dbReference type="PROSITE" id="PS51195"/>
    </source>
</evidence>
<feature type="domain" description="Helicase ATP-binding" evidence="11">
    <location>
        <begin position="190"/>
        <end position="364"/>
    </location>
</feature>
<dbReference type="FunFam" id="3.40.50.300:FF:000008">
    <property type="entry name" value="ATP-dependent RNA helicase RhlB"/>
    <property type="match status" value="1"/>
</dbReference>
<evidence type="ECO:0000256" key="5">
    <source>
        <dbReference type="ARBA" id="ARBA00022840"/>
    </source>
</evidence>
<dbReference type="InterPro" id="IPR000629">
    <property type="entry name" value="RNA-helicase_DEAD-box_CS"/>
</dbReference>
<dbReference type="PROSITE" id="PS50020">
    <property type="entry name" value="WW_DOMAIN_2"/>
    <property type="match status" value="1"/>
</dbReference>
<dbReference type="SMART" id="SM00490">
    <property type="entry name" value="HELICc"/>
    <property type="match status" value="1"/>
</dbReference>
<dbReference type="GO" id="GO:0016787">
    <property type="term" value="F:hydrolase activity"/>
    <property type="evidence" value="ECO:0007669"/>
    <property type="project" value="UniProtKB-KW"/>
</dbReference>
<evidence type="ECO:0000259" key="10">
    <source>
        <dbReference type="PROSITE" id="PS50020"/>
    </source>
</evidence>
<dbReference type="SMART" id="SM00487">
    <property type="entry name" value="DEXDc"/>
    <property type="match status" value="1"/>
</dbReference>
<evidence type="ECO:0000259" key="11">
    <source>
        <dbReference type="PROSITE" id="PS51192"/>
    </source>
</evidence>
<dbReference type="InterPro" id="IPR014001">
    <property type="entry name" value="Helicase_ATP-bd"/>
</dbReference>
<dbReference type="InterPro" id="IPR027417">
    <property type="entry name" value="P-loop_NTPase"/>
</dbReference>
<feature type="compositionally biased region" description="Basic and acidic residues" evidence="9">
    <location>
        <begin position="645"/>
        <end position="672"/>
    </location>
</feature>
<dbReference type="GO" id="GO:0003723">
    <property type="term" value="F:RNA binding"/>
    <property type="evidence" value="ECO:0007669"/>
    <property type="project" value="UniProtKB-KW"/>
</dbReference>
<feature type="compositionally biased region" description="Basic and acidic residues" evidence="9">
    <location>
        <begin position="685"/>
        <end position="697"/>
    </location>
</feature>
<evidence type="ECO:0000256" key="1">
    <source>
        <dbReference type="ARBA" id="ARBA00012552"/>
    </source>
</evidence>
<dbReference type="InterPro" id="IPR001650">
    <property type="entry name" value="Helicase_C-like"/>
</dbReference>
<accession>A0A2P2KLV4</accession>
<dbReference type="Gene3D" id="2.20.70.10">
    <property type="match status" value="1"/>
</dbReference>
<dbReference type="PROSITE" id="PS01159">
    <property type="entry name" value="WW_DOMAIN_1"/>
    <property type="match status" value="1"/>
</dbReference>
<dbReference type="InterPro" id="IPR014014">
    <property type="entry name" value="RNA_helicase_DEAD_Q_motif"/>
</dbReference>
<dbReference type="InterPro" id="IPR036020">
    <property type="entry name" value="WW_dom_sf"/>
</dbReference>
<feature type="compositionally biased region" description="Polar residues" evidence="9">
    <location>
        <begin position="112"/>
        <end position="127"/>
    </location>
</feature>
<dbReference type="FunFam" id="3.40.50.300:FF:000079">
    <property type="entry name" value="probable ATP-dependent RNA helicase DDX17"/>
    <property type="match status" value="1"/>
</dbReference>
<evidence type="ECO:0000256" key="2">
    <source>
        <dbReference type="ARBA" id="ARBA00022741"/>
    </source>
</evidence>
<dbReference type="SMART" id="SM00456">
    <property type="entry name" value="WW"/>
    <property type="match status" value="1"/>
</dbReference>
<feature type="domain" description="WW" evidence="10">
    <location>
        <begin position="19"/>
        <end position="53"/>
    </location>
</feature>
<keyword evidence="3 8" id="KW-0378">Hydrolase</keyword>
<feature type="region of interest" description="Disordered" evidence="9">
    <location>
        <begin position="48"/>
        <end position="132"/>
    </location>
</feature>
<dbReference type="SUPFAM" id="SSF52540">
    <property type="entry name" value="P-loop containing nucleoside triphosphate hydrolases"/>
    <property type="match status" value="1"/>
</dbReference>
<evidence type="ECO:0000256" key="4">
    <source>
        <dbReference type="ARBA" id="ARBA00022806"/>
    </source>
</evidence>
<feature type="compositionally biased region" description="Low complexity" evidence="9">
    <location>
        <begin position="1"/>
        <end position="11"/>
    </location>
</feature>
<dbReference type="CDD" id="cd00201">
    <property type="entry name" value="WW"/>
    <property type="match status" value="1"/>
</dbReference>
<feature type="compositionally biased region" description="Basic and acidic residues" evidence="9">
    <location>
        <begin position="587"/>
        <end position="616"/>
    </location>
</feature>
<reference evidence="14" key="1">
    <citation type="submission" date="2018-02" db="EMBL/GenBank/DDBJ databases">
        <title>Rhizophora mucronata_Transcriptome.</title>
        <authorList>
            <person name="Meera S.P."/>
            <person name="Sreeshan A."/>
            <person name="Augustine A."/>
        </authorList>
    </citation>
    <scope>NUCLEOTIDE SEQUENCE</scope>
    <source>
        <tissue evidence="14">Leaf</tissue>
    </source>
</reference>
<organism evidence="14">
    <name type="scientific">Rhizophora mucronata</name>
    <name type="common">Asiatic mangrove</name>
    <dbReference type="NCBI Taxonomy" id="61149"/>
    <lineage>
        <taxon>Eukaryota</taxon>
        <taxon>Viridiplantae</taxon>
        <taxon>Streptophyta</taxon>
        <taxon>Embryophyta</taxon>
        <taxon>Tracheophyta</taxon>
        <taxon>Spermatophyta</taxon>
        <taxon>Magnoliopsida</taxon>
        <taxon>eudicotyledons</taxon>
        <taxon>Gunneridae</taxon>
        <taxon>Pentapetalae</taxon>
        <taxon>rosids</taxon>
        <taxon>fabids</taxon>
        <taxon>Malpighiales</taxon>
        <taxon>Rhizophoraceae</taxon>
        <taxon>Rhizophora</taxon>
    </lineage>
</organism>
<dbReference type="AlphaFoldDB" id="A0A2P2KLV4"/>
<dbReference type="EMBL" id="GGEC01026217">
    <property type="protein sequence ID" value="MBX06701.1"/>
    <property type="molecule type" value="Transcribed_RNA"/>
</dbReference>
<proteinExistence type="inferred from homology"/>
<feature type="compositionally biased region" description="Polar residues" evidence="9">
    <location>
        <begin position="757"/>
        <end position="768"/>
    </location>
</feature>
<dbReference type="SUPFAM" id="SSF51045">
    <property type="entry name" value="WW domain"/>
    <property type="match status" value="1"/>
</dbReference>
<evidence type="ECO:0000256" key="6">
    <source>
        <dbReference type="ARBA" id="ARBA00022884"/>
    </source>
</evidence>
<feature type="domain" description="Helicase C-terminal" evidence="12">
    <location>
        <begin position="393"/>
        <end position="537"/>
    </location>
</feature>
<dbReference type="Pfam" id="PF00271">
    <property type="entry name" value="Helicase_C"/>
    <property type="match status" value="1"/>
</dbReference>
<name>A0A2P2KLV4_RHIMU</name>
<dbReference type="InterPro" id="IPR011545">
    <property type="entry name" value="DEAD/DEAH_box_helicase_dom"/>
</dbReference>
<keyword evidence="6" id="KW-0694">RNA-binding</keyword>
<dbReference type="PROSITE" id="PS00039">
    <property type="entry name" value="DEAD_ATP_HELICASE"/>
    <property type="match status" value="1"/>
</dbReference>
<dbReference type="Pfam" id="PF00270">
    <property type="entry name" value="DEAD"/>
    <property type="match status" value="1"/>
</dbReference>
<keyword evidence="4 8" id="KW-0347">Helicase</keyword>
<feature type="region of interest" description="Disordered" evidence="9">
    <location>
        <begin position="1"/>
        <end position="27"/>
    </location>
</feature>
<evidence type="ECO:0000256" key="7">
    <source>
        <dbReference type="PROSITE-ProRule" id="PRU00552"/>
    </source>
</evidence>
<feature type="compositionally biased region" description="Basic and acidic residues" evidence="9">
    <location>
        <begin position="736"/>
        <end position="756"/>
    </location>
</feature>
<feature type="region of interest" description="Disordered" evidence="9">
    <location>
        <begin position="532"/>
        <end position="799"/>
    </location>
</feature>
<evidence type="ECO:0000259" key="12">
    <source>
        <dbReference type="PROSITE" id="PS51194"/>
    </source>
</evidence>
<dbReference type="Pfam" id="PF00397">
    <property type="entry name" value="WW"/>
    <property type="match status" value="1"/>
</dbReference>
<dbReference type="InterPro" id="IPR001202">
    <property type="entry name" value="WW_dom"/>
</dbReference>
<protein>
    <recommendedName>
        <fullName evidence="1">RNA helicase</fullName>
        <ecNumber evidence="1">3.6.4.13</ecNumber>
    </recommendedName>
</protein>
<dbReference type="CDD" id="cd18787">
    <property type="entry name" value="SF2_C_DEAD"/>
    <property type="match status" value="1"/>
</dbReference>
<dbReference type="PANTHER" id="PTHR47958">
    <property type="entry name" value="ATP-DEPENDENT RNA HELICASE DBP3"/>
    <property type="match status" value="1"/>
</dbReference>
<feature type="compositionally biased region" description="Low complexity" evidence="9">
    <location>
        <begin position="51"/>
        <end position="68"/>
    </location>
</feature>
<dbReference type="Gene3D" id="3.40.50.300">
    <property type="entry name" value="P-loop containing nucleotide triphosphate hydrolases"/>
    <property type="match status" value="2"/>
</dbReference>